<keyword evidence="3" id="KW-0808">Transferase</keyword>
<comment type="caution">
    <text evidence="5">The sequence shown here is derived from an EMBL/GenBank/DDBJ whole genome shotgun (WGS) entry which is preliminary data.</text>
</comment>
<dbReference type="GO" id="GO:0008483">
    <property type="term" value="F:transaminase activity"/>
    <property type="evidence" value="ECO:0007669"/>
    <property type="project" value="UniProtKB-KW"/>
</dbReference>
<dbReference type="Proteomes" id="UP000265643">
    <property type="component" value="Unassembled WGS sequence"/>
</dbReference>
<dbReference type="EC" id="2.6.1.-" evidence="3"/>
<comment type="cofactor">
    <cofactor evidence="1 3">
        <name>pyridoxal 5'-phosphate</name>
        <dbReference type="ChEBI" id="CHEBI:597326"/>
    </cofactor>
</comment>
<keyword evidence="6" id="KW-1185">Reference proteome</keyword>
<dbReference type="CDD" id="cd00609">
    <property type="entry name" value="AAT_like"/>
    <property type="match status" value="1"/>
</dbReference>
<dbReference type="Gene3D" id="3.40.640.10">
    <property type="entry name" value="Type I PLP-dependent aspartate aminotransferase-like (Major domain)"/>
    <property type="match status" value="1"/>
</dbReference>
<keyword evidence="2" id="KW-0663">Pyridoxal phosphate</keyword>
<evidence type="ECO:0000256" key="3">
    <source>
        <dbReference type="RuleBase" id="RU000481"/>
    </source>
</evidence>
<dbReference type="PROSITE" id="PS00105">
    <property type="entry name" value="AA_TRANSFER_CLASS_1"/>
    <property type="match status" value="1"/>
</dbReference>
<dbReference type="InterPro" id="IPR015424">
    <property type="entry name" value="PyrdxlP-dep_Trfase"/>
</dbReference>
<feature type="domain" description="Aminotransferase class I/classII large" evidence="4">
    <location>
        <begin position="16"/>
        <end position="344"/>
    </location>
</feature>
<keyword evidence="3" id="KW-0032">Aminotransferase</keyword>
<evidence type="ECO:0000259" key="4">
    <source>
        <dbReference type="Pfam" id="PF00155"/>
    </source>
</evidence>
<name>A0A391P589_9FIRM</name>
<sequence>MEYLHGGDIEAYSQENMLDYSVNIHPFGPCPEVVETVIQSVRTQTSRYPDPFCRKLRKRLANRWEIPEKSLILGNGAAELIFLLVQTLRPKKGFLIAPSFAEYRRALESVKCEIRWFELEEEKEFRLTKDYLNGLTEDLEIAFLCSPDNPSGQRIPEKLLDQIIEKCEKQKIFLVLDESFLEFTEQGRRWSKCAWAAEHPGILVLRSFTKIQGIPGLRLGYGVSGDSRLAEAMEGKRQPWSVSTVAQAAGIASLEYGEEWAQKARNLIREEKPRLEAALEKSGMKVYPGEADFLFFRGREDLQERLLGKGILIRDCSDYPGLSKGYFRIAVKKPEENERLIQALEEIGKEDNG</sequence>
<reference evidence="6" key="1">
    <citation type="submission" date="2018-09" db="EMBL/GenBank/DDBJ databases">
        <title>Draft Genome Sequence of Mediterraneibacter sp. KCTC 15684.</title>
        <authorList>
            <person name="Kim J.S."/>
            <person name="Han K.I."/>
            <person name="Suh M.K."/>
            <person name="Lee K.C."/>
            <person name="Eom M.K."/>
            <person name="Lee J.H."/>
            <person name="Park S.H."/>
            <person name="Kang S.W."/>
            <person name="Park J.E."/>
            <person name="Oh B.S."/>
            <person name="Yu S.Y."/>
            <person name="Choi S.H."/>
            <person name="Lee D.H."/>
            <person name="Yoon H."/>
            <person name="Kim B."/>
            <person name="Yang S.J."/>
            <person name="Lee J.S."/>
        </authorList>
    </citation>
    <scope>NUCLEOTIDE SEQUENCE [LARGE SCALE GENOMIC DNA]</scope>
    <source>
        <strain evidence="6">KCTC 15684</strain>
    </source>
</reference>
<dbReference type="InterPro" id="IPR015421">
    <property type="entry name" value="PyrdxlP-dep_Trfase_major"/>
</dbReference>
<gene>
    <name evidence="5" type="ORF">KGMB01110_18120</name>
</gene>
<dbReference type="Pfam" id="PF00155">
    <property type="entry name" value="Aminotran_1_2"/>
    <property type="match status" value="1"/>
</dbReference>
<comment type="similarity">
    <text evidence="3">Belongs to the class-I pyridoxal-phosphate-dependent aminotransferase family.</text>
</comment>
<dbReference type="SUPFAM" id="SSF53383">
    <property type="entry name" value="PLP-dependent transferases"/>
    <property type="match status" value="1"/>
</dbReference>
<evidence type="ECO:0000313" key="6">
    <source>
        <dbReference type="Proteomes" id="UP000265643"/>
    </source>
</evidence>
<accession>A0A391P589</accession>
<dbReference type="RefSeq" id="WP_119298113.1">
    <property type="nucleotide sequence ID" value="NZ_BHGK01000001.1"/>
</dbReference>
<dbReference type="EMBL" id="BHGK01000001">
    <property type="protein sequence ID" value="GCA67376.1"/>
    <property type="molecule type" value="Genomic_DNA"/>
</dbReference>
<dbReference type="PANTHER" id="PTHR42885">
    <property type="entry name" value="HISTIDINOL-PHOSPHATE AMINOTRANSFERASE-RELATED"/>
    <property type="match status" value="1"/>
</dbReference>
<dbReference type="AlphaFoldDB" id="A0A391P589"/>
<dbReference type="GO" id="GO:0030170">
    <property type="term" value="F:pyridoxal phosphate binding"/>
    <property type="evidence" value="ECO:0007669"/>
    <property type="project" value="InterPro"/>
</dbReference>
<evidence type="ECO:0000256" key="2">
    <source>
        <dbReference type="ARBA" id="ARBA00022898"/>
    </source>
</evidence>
<dbReference type="PANTHER" id="PTHR42885:SF1">
    <property type="entry name" value="THREONINE-PHOSPHATE DECARBOXYLASE"/>
    <property type="match status" value="1"/>
</dbReference>
<protein>
    <recommendedName>
        <fullName evidence="3">Aminotransferase</fullName>
        <ecNumber evidence="3">2.6.1.-</ecNumber>
    </recommendedName>
</protein>
<dbReference type="InterPro" id="IPR015422">
    <property type="entry name" value="PyrdxlP-dep_Trfase_small"/>
</dbReference>
<dbReference type="InterPro" id="IPR004838">
    <property type="entry name" value="NHTrfase_class1_PyrdxlP-BS"/>
</dbReference>
<evidence type="ECO:0000256" key="1">
    <source>
        <dbReference type="ARBA" id="ARBA00001933"/>
    </source>
</evidence>
<proteinExistence type="inferred from homology"/>
<dbReference type="InterPro" id="IPR004839">
    <property type="entry name" value="Aminotransferase_I/II_large"/>
</dbReference>
<dbReference type="Gene3D" id="3.90.1150.10">
    <property type="entry name" value="Aspartate Aminotransferase, domain 1"/>
    <property type="match status" value="1"/>
</dbReference>
<evidence type="ECO:0000313" key="5">
    <source>
        <dbReference type="EMBL" id="GCA67376.1"/>
    </source>
</evidence>
<organism evidence="5 6">
    <name type="scientific">Mediterraneibacter butyricigenes</name>
    <dbReference type="NCBI Taxonomy" id="2316025"/>
    <lineage>
        <taxon>Bacteria</taxon>
        <taxon>Bacillati</taxon>
        <taxon>Bacillota</taxon>
        <taxon>Clostridia</taxon>
        <taxon>Lachnospirales</taxon>
        <taxon>Lachnospiraceae</taxon>
        <taxon>Mediterraneibacter</taxon>
    </lineage>
</organism>